<evidence type="ECO:0000313" key="6">
    <source>
        <dbReference type="EMBL" id="PVD24014.1"/>
    </source>
</evidence>
<dbReference type="PROSITE" id="PS51720">
    <property type="entry name" value="G_AIG1"/>
    <property type="match status" value="1"/>
</dbReference>
<dbReference type="SUPFAM" id="SSF52540">
    <property type="entry name" value="P-loop containing nucleoside triphosphate hydrolases"/>
    <property type="match status" value="1"/>
</dbReference>
<comment type="similarity">
    <text evidence="1">Belongs to the TRAFAC class TrmE-Era-EngA-EngB-Septin-like GTPase superfamily. AIG1/Toc34/Toc159-like paraseptin GTPase family. IAN subfamily.</text>
</comment>
<dbReference type="Pfam" id="PF04548">
    <property type="entry name" value="AIG1"/>
    <property type="match status" value="1"/>
</dbReference>
<dbReference type="STRING" id="400727.A0A2T7NS53"/>
<keyword evidence="4" id="KW-1133">Transmembrane helix</keyword>
<keyword evidence="7" id="KW-1185">Reference proteome</keyword>
<feature type="transmembrane region" description="Helical" evidence="4">
    <location>
        <begin position="197"/>
        <end position="215"/>
    </location>
</feature>
<dbReference type="Gene3D" id="3.40.50.300">
    <property type="entry name" value="P-loop containing nucleotide triphosphate hydrolases"/>
    <property type="match status" value="1"/>
</dbReference>
<keyword evidence="2" id="KW-0547">Nucleotide-binding</keyword>
<evidence type="ECO:0000256" key="3">
    <source>
        <dbReference type="ARBA" id="ARBA00023134"/>
    </source>
</evidence>
<dbReference type="InterPro" id="IPR045058">
    <property type="entry name" value="GIMA/IAN/Toc"/>
</dbReference>
<dbReference type="EMBL" id="PZQS01000010">
    <property type="protein sequence ID" value="PVD24014.1"/>
    <property type="molecule type" value="Genomic_DNA"/>
</dbReference>
<keyword evidence="4" id="KW-0472">Membrane</keyword>
<name>A0A2T7NS53_POMCA</name>
<gene>
    <name evidence="6" type="ORF">C0Q70_17291</name>
</gene>
<evidence type="ECO:0000256" key="1">
    <source>
        <dbReference type="ARBA" id="ARBA00008535"/>
    </source>
</evidence>
<comment type="caution">
    <text evidence="6">The sequence shown here is derived from an EMBL/GenBank/DDBJ whole genome shotgun (WGS) entry which is preliminary data.</text>
</comment>
<sequence length="216" mass="24166">MDELTFLIVGKTGNGKSSLANLILGESKFQVSTSMTSETTQMSEAMGVVNGEQIKIVDTPDPVNLDLSKTEISAEVARWKSHAVGKFAILLAVRCDVRYTAEEYDIYKKIKIAWGDNSFTNHLVVVFTFGDRQDRNIHEELKTVCLELRSVLADAGNRYVIFNNRAHDSESEKQKLMEYARAPVVPPPSSNLINKPVLLIIFVLIILIIALWLALR</sequence>
<dbReference type="OrthoDB" id="8954335at2759"/>
<organism evidence="6 7">
    <name type="scientific">Pomacea canaliculata</name>
    <name type="common">Golden apple snail</name>
    <dbReference type="NCBI Taxonomy" id="400727"/>
    <lineage>
        <taxon>Eukaryota</taxon>
        <taxon>Metazoa</taxon>
        <taxon>Spiralia</taxon>
        <taxon>Lophotrochozoa</taxon>
        <taxon>Mollusca</taxon>
        <taxon>Gastropoda</taxon>
        <taxon>Caenogastropoda</taxon>
        <taxon>Architaenioglossa</taxon>
        <taxon>Ampullarioidea</taxon>
        <taxon>Ampullariidae</taxon>
        <taxon>Pomacea</taxon>
    </lineage>
</organism>
<dbReference type="Proteomes" id="UP000245119">
    <property type="component" value="Linkage Group LG10"/>
</dbReference>
<dbReference type="AlphaFoldDB" id="A0A2T7NS53"/>
<feature type="domain" description="AIG1-type G" evidence="5">
    <location>
        <begin position="1"/>
        <end position="201"/>
    </location>
</feature>
<proteinExistence type="inferred from homology"/>
<reference evidence="6 7" key="1">
    <citation type="submission" date="2018-04" db="EMBL/GenBank/DDBJ databases">
        <title>The genome of golden apple snail Pomacea canaliculata provides insight into stress tolerance and invasive adaptation.</title>
        <authorList>
            <person name="Liu C."/>
            <person name="Liu B."/>
            <person name="Ren Y."/>
            <person name="Zhang Y."/>
            <person name="Wang H."/>
            <person name="Li S."/>
            <person name="Jiang F."/>
            <person name="Yin L."/>
            <person name="Zhang G."/>
            <person name="Qian W."/>
            <person name="Fan W."/>
        </authorList>
    </citation>
    <scope>NUCLEOTIDE SEQUENCE [LARGE SCALE GENOMIC DNA]</scope>
    <source>
        <strain evidence="6">SZHN2017</strain>
        <tissue evidence="6">Muscle</tissue>
    </source>
</reference>
<dbReference type="GO" id="GO:0005525">
    <property type="term" value="F:GTP binding"/>
    <property type="evidence" value="ECO:0007669"/>
    <property type="project" value="UniProtKB-KW"/>
</dbReference>
<keyword evidence="4" id="KW-0812">Transmembrane</keyword>
<accession>A0A2T7NS53</accession>
<protein>
    <recommendedName>
        <fullName evidence="5">AIG1-type G domain-containing protein</fullName>
    </recommendedName>
</protein>
<dbReference type="PANTHER" id="PTHR10903:SF184">
    <property type="entry name" value="GTP-BINDING PROTEIN A"/>
    <property type="match status" value="1"/>
</dbReference>
<evidence type="ECO:0000313" key="7">
    <source>
        <dbReference type="Proteomes" id="UP000245119"/>
    </source>
</evidence>
<dbReference type="InterPro" id="IPR006703">
    <property type="entry name" value="G_AIG1"/>
</dbReference>
<dbReference type="PANTHER" id="PTHR10903">
    <property type="entry name" value="GTPASE, IMAP FAMILY MEMBER-RELATED"/>
    <property type="match status" value="1"/>
</dbReference>
<evidence type="ECO:0000256" key="2">
    <source>
        <dbReference type="ARBA" id="ARBA00022741"/>
    </source>
</evidence>
<evidence type="ECO:0000259" key="5">
    <source>
        <dbReference type="PROSITE" id="PS51720"/>
    </source>
</evidence>
<evidence type="ECO:0000256" key="4">
    <source>
        <dbReference type="SAM" id="Phobius"/>
    </source>
</evidence>
<dbReference type="InterPro" id="IPR027417">
    <property type="entry name" value="P-loop_NTPase"/>
</dbReference>
<keyword evidence="3" id="KW-0342">GTP-binding</keyword>